<dbReference type="GO" id="GO:0030288">
    <property type="term" value="C:outer membrane-bounded periplasmic space"/>
    <property type="evidence" value="ECO:0007669"/>
    <property type="project" value="TreeGrafter"/>
</dbReference>
<gene>
    <name evidence="3" type="ORF">SAMN06295960_0063</name>
</gene>
<dbReference type="Pfam" id="PF05036">
    <property type="entry name" value="SPOR"/>
    <property type="match status" value="1"/>
</dbReference>
<dbReference type="AlphaFoldDB" id="A0A1X7I1P3"/>
<proteinExistence type="predicted"/>
<dbReference type="PANTHER" id="PTHR30032:SF4">
    <property type="entry name" value="AMIDASE ENHANCER"/>
    <property type="match status" value="1"/>
</dbReference>
<evidence type="ECO:0000259" key="2">
    <source>
        <dbReference type="PROSITE" id="PS51724"/>
    </source>
</evidence>
<evidence type="ECO:0000313" key="4">
    <source>
        <dbReference type="Proteomes" id="UP000193834"/>
    </source>
</evidence>
<dbReference type="InterPro" id="IPR013693">
    <property type="entry name" value="SpoIID/LytB_N"/>
</dbReference>
<dbReference type="Gene3D" id="3.30.70.1070">
    <property type="entry name" value="Sporulation related repeat"/>
    <property type="match status" value="1"/>
</dbReference>
<feature type="domain" description="SPOR" evidence="2">
    <location>
        <begin position="100"/>
        <end position="185"/>
    </location>
</feature>
<evidence type="ECO:0000256" key="1">
    <source>
        <dbReference type="SAM" id="SignalP"/>
    </source>
</evidence>
<keyword evidence="1" id="KW-0732">Signal</keyword>
<dbReference type="Proteomes" id="UP000193834">
    <property type="component" value="Unassembled WGS sequence"/>
</dbReference>
<dbReference type="Pfam" id="PF08486">
    <property type="entry name" value="SpoIID"/>
    <property type="match status" value="1"/>
</dbReference>
<dbReference type="PROSITE" id="PS51724">
    <property type="entry name" value="SPOR"/>
    <property type="match status" value="1"/>
</dbReference>
<protein>
    <submittedName>
        <fullName evidence="3">Stage II sporulation protein D</fullName>
    </submittedName>
</protein>
<dbReference type="RefSeq" id="WP_085492387.1">
    <property type="nucleotide sequence ID" value="NZ_FXAZ01000001.1"/>
</dbReference>
<dbReference type="InterPro" id="IPR013486">
    <property type="entry name" value="SpoIID/LytB"/>
</dbReference>
<accession>A0A1X7I1P3</accession>
<dbReference type="EMBL" id="FXAZ01000001">
    <property type="protein sequence ID" value="SMG08320.1"/>
    <property type="molecule type" value="Genomic_DNA"/>
</dbReference>
<dbReference type="PANTHER" id="PTHR30032">
    <property type="entry name" value="N-ACETYLMURAMOYL-L-ALANINE AMIDASE-RELATED"/>
    <property type="match status" value="1"/>
</dbReference>
<name>A0A1X7I1P3_9BACL</name>
<dbReference type="GO" id="GO:0042834">
    <property type="term" value="F:peptidoglycan binding"/>
    <property type="evidence" value="ECO:0007669"/>
    <property type="project" value="InterPro"/>
</dbReference>
<reference evidence="3 4" key="1">
    <citation type="submission" date="2017-04" db="EMBL/GenBank/DDBJ databases">
        <authorList>
            <person name="Afonso C.L."/>
            <person name="Miller P.J."/>
            <person name="Scott M.A."/>
            <person name="Spackman E."/>
            <person name="Goraichik I."/>
            <person name="Dimitrov K.M."/>
            <person name="Suarez D.L."/>
            <person name="Swayne D.E."/>
        </authorList>
    </citation>
    <scope>NUCLEOTIDE SEQUENCE [LARGE SCALE GENOMIC DNA]</scope>
    <source>
        <strain evidence="3 4">11</strain>
    </source>
</reference>
<evidence type="ECO:0000313" key="3">
    <source>
        <dbReference type="EMBL" id="SMG08320.1"/>
    </source>
</evidence>
<dbReference type="InterPro" id="IPR036680">
    <property type="entry name" value="SPOR-like_sf"/>
</dbReference>
<dbReference type="NCBIfam" id="TIGR02669">
    <property type="entry name" value="SpoIID_LytB"/>
    <property type="match status" value="1"/>
</dbReference>
<dbReference type="InterPro" id="IPR051922">
    <property type="entry name" value="Bact_Sporulation_Assoc"/>
</dbReference>
<dbReference type="STRING" id="1852522.SAMN06295960_0063"/>
<keyword evidence="4" id="KW-1185">Reference proteome</keyword>
<feature type="chain" id="PRO_5038981796" evidence="1">
    <location>
        <begin position="28"/>
        <end position="703"/>
    </location>
</feature>
<dbReference type="InterPro" id="IPR007730">
    <property type="entry name" value="SPOR-like_dom"/>
</dbReference>
<dbReference type="OrthoDB" id="9794671at2"/>
<sequence>MVMRTWLQRTAVTVSACALLVGGSAFASLPAAEAAQSTDAAAQAGSKTEANTAIRVALFGNLGKSTQNRAGQVTLSSEGVLSVKSRSASGQVALGTKQARFSLDGYQVKLFESKDKAAAQAVLKRAQASNSAYMIQIPRRGATFYAVYAGSYATEAQASKALANYQADGTMKSLTAGYSSVVAGPNYWQAGTYGSQAEANAARNALLNANIEAYTVTIEGEGAHHTAVWAGQAGSQAALSQLKASIQQALPGAAVREVQAQGALIHSIEDTGSGTIARYSVYGAQKWALSTDAQSIKVSERSGRSYRGMMELSSYNDELALVNELPLEQYLVSVVGGEIYPNWPEASLKAQAVAARTFVLYQGNKFGIANVVDTTLSQAYNGLEKETDTVRRAVESTAGEVLMSDGKLIEAIFNSNAGGMTAEASEVWGGGLPWAQATKSPDEGAEAGKYAWYYVALEDGKVGYVREDVVQLDAGRDQAGFQIARPIEDNTNIRPFPAVQSNAGPIASVKKNTRLIVMDTVKESNAYSWIRGPYTATEVLNMIQSKTKTKIAGPLYTLTIAERGPSGRATKIEANGVPVEVSYPDAFRSVFGGLPSTMFDIVSTKDYAVMGSDGKAVAGSGISGKQAIGGNGSSTSLKNGTIVVDGQGKGRVLNAETMYIFKGKGYGHGIGMSQWGAKGLADQGYDYEQILKYYYKNVELVQR</sequence>
<feature type="signal peptide" evidence="1">
    <location>
        <begin position="1"/>
        <end position="27"/>
    </location>
</feature>
<organism evidence="3 4">
    <name type="scientific">Paenibacillus aquistagni</name>
    <dbReference type="NCBI Taxonomy" id="1852522"/>
    <lineage>
        <taxon>Bacteria</taxon>
        <taxon>Bacillati</taxon>
        <taxon>Bacillota</taxon>
        <taxon>Bacilli</taxon>
        <taxon>Bacillales</taxon>
        <taxon>Paenibacillaceae</taxon>
        <taxon>Paenibacillus</taxon>
    </lineage>
</organism>
<dbReference type="GO" id="GO:0030435">
    <property type="term" value="P:sporulation resulting in formation of a cellular spore"/>
    <property type="evidence" value="ECO:0007669"/>
    <property type="project" value="InterPro"/>
</dbReference>